<gene>
    <name evidence="1" type="ordered locus">Mtc_0029</name>
</gene>
<reference evidence="1 2" key="1">
    <citation type="journal article" date="2012" name="J. Bacteriol.">
        <title>Complete genome sequence of a thermophilic methanogen, Methanocella conradii HZ254, isolated from Chinese rice field soil.</title>
        <authorList>
            <person name="Lu Z."/>
            <person name="Lu Y."/>
        </authorList>
    </citation>
    <scope>NUCLEOTIDE SEQUENCE [LARGE SCALE GENOMIC DNA]</scope>
    <source>
        <strain evidence="2">DSM 24694 / JCM 17849 / CGMCC 1.5162 / HZ254</strain>
    </source>
</reference>
<evidence type="ECO:0000313" key="2">
    <source>
        <dbReference type="Proteomes" id="UP000005233"/>
    </source>
</evidence>
<dbReference type="OrthoDB" id="382114at2157"/>
<dbReference type="STRING" id="1041930.Mtc_0029"/>
<dbReference type="EMBL" id="CP003243">
    <property type="protein sequence ID" value="AFC98804.1"/>
    <property type="molecule type" value="Genomic_DNA"/>
</dbReference>
<accession>H8I5B0</accession>
<organism evidence="1 2">
    <name type="scientific">Methanocella conradii (strain DSM 24694 / JCM 17849 / CGMCC 1.5162 / HZ254)</name>
    <dbReference type="NCBI Taxonomy" id="1041930"/>
    <lineage>
        <taxon>Archaea</taxon>
        <taxon>Methanobacteriati</taxon>
        <taxon>Methanobacteriota</taxon>
        <taxon>Stenosarchaea group</taxon>
        <taxon>Methanomicrobia</taxon>
        <taxon>Methanocellales</taxon>
        <taxon>Methanocellaceae</taxon>
        <taxon>Methanocella</taxon>
    </lineage>
</organism>
<keyword evidence="2" id="KW-1185">Reference proteome</keyword>
<dbReference type="HOGENOM" id="CLU_1418685_0_0_2"/>
<dbReference type="Proteomes" id="UP000005233">
    <property type="component" value="Chromosome"/>
</dbReference>
<proteinExistence type="predicted"/>
<dbReference type="eggNOG" id="arCOG11127">
    <property type="taxonomic scope" value="Archaea"/>
</dbReference>
<protein>
    <submittedName>
        <fullName evidence="1">Uncharacterized protein</fullName>
    </submittedName>
</protein>
<dbReference type="GeneID" id="11970788"/>
<dbReference type="RefSeq" id="WP_014404643.1">
    <property type="nucleotide sequence ID" value="NC_017034.1"/>
</dbReference>
<evidence type="ECO:0000313" key="1">
    <source>
        <dbReference type="EMBL" id="AFC98804.1"/>
    </source>
</evidence>
<sequence>MSDDEAWQAIVDKGVRGVFQGISRVAVSTGGKFYPQDEGLDHLMEGMRSVKASELLFEGGGGKLLAVKHDYGDSVAAIYYDGPVSPADLARLVQLMFTRRDRRACNKALVPATRVKTVTSRWKRRIALVFGEGFASRLVETSLKGKDKGMLTPDDLEDARIAISRALGDCLPLDKVSELPRPEGRGFLILR</sequence>
<dbReference type="KEGG" id="mez:Mtc_0029"/>
<name>H8I5B0_METCZ</name>
<dbReference type="AlphaFoldDB" id="H8I5B0"/>